<protein>
    <recommendedName>
        <fullName evidence="3">RING-type E3 ubiquitin transferase</fullName>
        <ecNumber evidence="3">2.3.2.27</ecNumber>
    </recommendedName>
</protein>
<keyword evidence="16" id="KW-1185">Reference proteome</keyword>
<evidence type="ECO:0000256" key="6">
    <source>
        <dbReference type="ARBA" id="ARBA00022771"/>
    </source>
</evidence>
<evidence type="ECO:0000313" key="15">
    <source>
        <dbReference type="EMBL" id="KAJ8956417.1"/>
    </source>
</evidence>
<name>A0AAV8Z062_9CUCU</name>
<dbReference type="AlphaFoldDB" id="A0AAV8Z062"/>
<dbReference type="InterPro" id="IPR036987">
    <property type="entry name" value="SRA-YDG_sf"/>
</dbReference>
<proteinExistence type="predicted"/>
<dbReference type="Gene3D" id="2.30.280.10">
    <property type="entry name" value="SRA-YDG"/>
    <property type="match status" value="1"/>
</dbReference>
<dbReference type="GO" id="GO:0005634">
    <property type="term" value="C:nucleus"/>
    <property type="evidence" value="ECO:0007669"/>
    <property type="project" value="UniProtKB-SubCell"/>
</dbReference>
<dbReference type="SMART" id="SM00466">
    <property type="entry name" value="SRA"/>
    <property type="match status" value="1"/>
</dbReference>
<dbReference type="GO" id="GO:0016567">
    <property type="term" value="P:protein ubiquitination"/>
    <property type="evidence" value="ECO:0007669"/>
    <property type="project" value="TreeGrafter"/>
</dbReference>
<keyword evidence="10" id="KW-0131">Cell cycle</keyword>
<accession>A0AAV8Z062</accession>
<dbReference type="InterPro" id="IPR021991">
    <property type="entry name" value="TTD_dom"/>
</dbReference>
<dbReference type="InterPro" id="IPR013083">
    <property type="entry name" value="Znf_RING/FYVE/PHD"/>
</dbReference>
<dbReference type="Pfam" id="PF02182">
    <property type="entry name" value="SAD_SRA"/>
    <property type="match status" value="1"/>
</dbReference>
<feature type="region of interest" description="Disordered" evidence="12">
    <location>
        <begin position="480"/>
        <end position="534"/>
    </location>
</feature>
<dbReference type="Gene3D" id="2.30.30.1150">
    <property type="match status" value="1"/>
</dbReference>
<dbReference type="SMART" id="SM00213">
    <property type="entry name" value="UBQ"/>
    <property type="match status" value="1"/>
</dbReference>
<dbReference type="InterPro" id="IPR001965">
    <property type="entry name" value="Znf_PHD"/>
</dbReference>
<evidence type="ECO:0000256" key="4">
    <source>
        <dbReference type="ARBA" id="ARBA00022679"/>
    </source>
</evidence>
<organism evidence="15 16">
    <name type="scientific">Rhamnusium bicolor</name>
    <dbReference type="NCBI Taxonomy" id="1586634"/>
    <lineage>
        <taxon>Eukaryota</taxon>
        <taxon>Metazoa</taxon>
        <taxon>Ecdysozoa</taxon>
        <taxon>Arthropoda</taxon>
        <taxon>Hexapoda</taxon>
        <taxon>Insecta</taxon>
        <taxon>Pterygota</taxon>
        <taxon>Neoptera</taxon>
        <taxon>Endopterygota</taxon>
        <taxon>Coleoptera</taxon>
        <taxon>Polyphaga</taxon>
        <taxon>Cucujiformia</taxon>
        <taxon>Chrysomeloidea</taxon>
        <taxon>Cerambycidae</taxon>
        <taxon>Lepturinae</taxon>
        <taxon>Rhagiini</taxon>
        <taxon>Rhamnusium</taxon>
    </lineage>
</organism>
<dbReference type="EC" id="2.3.2.27" evidence="3"/>
<keyword evidence="5" id="KW-0479">Metal-binding</keyword>
<evidence type="ECO:0000256" key="10">
    <source>
        <dbReference type="ARBA" id="ARBA00023306"/>
    </source>
</evidence>
<evidence type="ECO:0000256" key="7">
    <source>
        <dbReference type="ARBA" id="ARBA00022786"/>
    </source>
</evidence>
<feature type="domain" description="YDG" evidence="14">
    <location>
        <begin position="340"/>
        <end position="475"/>
    </location>
</feature>
<keyword evidence="8" id="KW-0862">Zinc</keyword>
<reference evidence="15" key="1">
    <citation type="journal article" date="2023" name="Insect Mol. Biol.">
        <title>Genome sequencing provides insights into the evolution of gene families encoding plant cell wall-degrading enzymes in longhorned beetles.</title>
        <authorList>
            <person name="Shin N.R."/>
            <person name="Okamura Y."/>
            <person name="Kirsch R."/>
            <person name="Pauchet Y."/>
        </authorList>
    </citation>
    <scope>NUCLEOTIDE SEQUENCE</scope>
    <source>
        <strain evidence="15">RBIC_L_NR</strain>
    </source>
</reference>
<dbReference type="SUPFAM" id="SSF54236">
    <property type="entry name" value="Ubiquitin-like"/>
    <property type="match status" value="1"/>
</dbReference>
<dbReference type="Gene3D" id="3.30.40.10">
    <property type="entry name" value="Zinc/RING finger domain, C3HC4 (zinc finger)"/>
    <property type="match status" value="1"/>
</dbReference>
<gene>
    <name evidence="15" type="ORF">NQ314_006745</name>
</gene>
<comment type="caution">
    <text evidence="15">The sequence shown here is derived from an EMBL/GenBank/DDBJ whole genome shotgun (WGS) entry which is preliminary data.</text>
</comment>
<dbReference type="SMART" id="SM00249">
    <property type="entry name" value="PHD"/>
    <property type="match status" value="1"/>
</dbReference>
<dbReference type="InterPro" id="IPR000626">
    <property type="entry name" value="Ubiquitin-like_dom"/>
</dbReference>
<feature type="domain" description="Ubiquitin-like" evidence="13">
    <location>
        <begin position="1"/>
        <end position="80"/>
    </location>
</feature>
<evidence type="ECO:0000256" key="8">
    <source>
        <dbReference type="ARBA" id="ARBA00022833"/>
    </source>
</evidence>
<evidence type="ECO:0000259" key="13">
    <source>
        <dbReference type="PROSITE" id="PS50053"/>
    </source>
</evidence>
<evidence type="ECO:0000256" key="11">
    <source>
        <dbReference type="PROSITE-ProRule" id="PRU00358"/>
    </source>
</evidence>
<dbReference type="InterPro" id="IPR011011">
    <property type="entry name" value="Znf_FYVE_PHD"/>
</dbReference>
<comment type="catalytic activity">
    <reaction evidence="1">
        <text>S-ubiquitinyl-[E2 ubiquitin-conjugating enzyme]-L-cysteine + [acceptor protein]-L-lysine = [E2 ubiquitin-conjugating enzyme]-L-cysteine + N(6)-ubiquitinyl-[acceptor protein]-L-lysine.</text>
        <dbReference type="EC" id="2.3.2.27"/>
    </reaction>
</comment>
<comment type="subcellular location">
    <subcellularLocation>
        <location evidence="11">Nucleus</location>
    </subcellularLocation>
</comment>
<keyword evidence="6" id="KW-0863">Zinc-finger</keyword>
<dbReference type="SUPFAM" id="SSF57903">
    <property type="entry name" value="FYVE/PHD zinc finger"/>
    <property type="match status" value="1"/>
</dbReference>
<dbReference type="GO" id="GO:0061630">
    <property type="term" value="F:ubiquitin protein ligase activity"/>
    <property type="evidence" value="ECO:0007669"/>
    <property type="project" value="UniProtKB-EC"/>
</dbReference>
<keyword evidence="7" id="KW-0833">Ubl conjugation pathway</keyword>
<dbReference type="InterPro" id="IPR003105">
    <property type="entry name" value="SRA_YDG"/>
</dbReference>
<evidence type="ECO:0000256" key="3">
    <source>
        <dbReference type="ARBA" id="ARBA00012483"/>
    </source>
</evidence>
<dbReference type="Pfam" id="PF00240">
    <property type="entry name" value="ubiquitin"/>
    <property type="match status" value="1"/>
</dbReference>
<dbReference type="InterPro" id="IPR019787">
    <property type="entry name" value="Znf_PHD-finger"/>
</dbReference>
<dbReference type="PANTHER" id="PTHR14140">
    <property type="entry name" value="E3 UBIQUITIN-PROTEIN LIGASE UHRF-RELATED"/>
    <property type="match status" value="1"/>
</dbReference>
<dbReference type="InterPro" id="IPR045134">
    <property type="entry name" value="UHRF1/2-like"/>
</dbReference>
<evidence type="ECO:0000256" key="1">
    <source>
        <dbReference type="ARBA" id="ARBA00000900"/>
    </source>
</evidence>
<dbReference type="Proteomes" id="UP001162156">
    <property type="component" value="Unassembled WGS sequence"/>
</dbReference>
<evidence type="ECO:0000256" key="2">
    <source>
        <dbReference type="ARBA" id="ARBA00004906"/>
    </source>
</evidence>
<evidence type="ECO:0000259" key="14">
    <source>
        <dbReference type="PROSITE" id="PS51015"/>
    </source>
</evidence>
<evidence type="ECO:0000256" key="5">
    <source>
        <dbReference type="ARBA" id="ARBA00022723"/>
    </source>
</evidence>
<dbReference type="Pfam" id="PF12148">
    <property type="entry name" value="TTD"/>
    <property type="match status" value="1"/>
</dbReference>
<dbReference type="InterPro" id="IPR029071">
    <property type="entry name" value="Ubiquitin-like_domsf"/>
</dbReference>
<dbReference type="SUPFAM" id="SSF57850">
    <property type="entry name" value="RING/U-box"/>
    <property type="match status" value="1"/>
</dbReference>
<dbReference type="PROSITE" id="PS51015">
    <property type="entry name" value="YDG"/>
    <property type="match status" value="1"/>
</dbReference>
<dbReference type="PANTHER" id="PTHR14140:SF45">
    <property type="entry name" value="RING-TYPE E3 UBIQUITIN TRANSFERASE"/>
    <property type="match status" value="1"/>
</dbReference>
<evidence type="ECO:0000256" key="12">
    <source>
        <dbReference type="SAM" id="MobiDB-lite"/>
    </source>
</evidence>
<comment type="pathway">
    <text evidence="2">Protein modification; protein ubiquitination.</text>
</comment>
<keyword evidence="9 11" id="KW-0539">Nucleus</keyword>
<evidence type="ECO:0000313" key="16">
    <source>
        <dbReference type="Proteomes" id="UP001162156"/>
    </source>
</evidence>
<dbReference type="EMBL" id="JANEYF010001822">
    <property type="protein sequence ID" value="KAJ8956417.1"/>
    <property type="molecule type" value="Genomic_DNA"/>
</dbReference>
<dbReference type="GO" id="GO:0044027">
    <property type="term" value="P:negative regulation of gene expression via chromosomal CpG island methylation"/>
    <property type="evidence" value="ECO:0007669"/>
    <property type="project" value="TreeGrafter"/>
</dbReference>
<dbReference type="InterPro" id="IPR015947">
    <property type="entry name" value="PUA-like_sf"/>
</dbReference>
<dbReference type="GO" id="GO:0008270">
    <property type="term" value="F:zinc ion binding"/>
    <property type="evidence" value="ECO:0007669"/>
    <property type="project" value="UniProtKB-KW"/>
</dbReference>
<sequence length="604" mass="68785">MYIKIRKLGALQGEGDIIVNISKMATIQELRGIIEKEVEVKPERQMLLYKGKQLIDDHKVMDYDIQLNDVIQLVIRPPKQIMELKRDKEDTIKEDDKRTSDKEALIDAESKYYKIGDMVDVRLVDNGACADHVVSFEIEAKFDEIRPRSYFIYKTSDLEKGMVVLANYNIEETKSRGPWYDFIVGEVSRTAVNGTILVGQDKTPIENCSVKFIDEFMRIEKPLLLSEKQDDAVGKPPQRKYPYNCDKCKDVADKKCRECGCRICAGKESCDTIILCDECDYGFHTACLNPPLETVPEDDECNKKAKMASNKGESSRDWGKGMACVGRTKECTIVPKDHYGPVPGVEVGTCWKFRLQVSEAGIHRPHVAGIHGRETDGAYSLVLSGGYEDDVDNGEEFHYTGSGGRDLSGNKRCSAEAKDWKKGKPVRVVRNYKGAKHSKFAPKDGNRYDGLYKVVKYYPEKGKSGFIVWKYMLRRDDPAPAPWEKGGQEFDMLKKDKENKSKSPDKTKRGTKRKTQDSTKPLTDFFNGTPKKQKTQEYKLPSDLEELISSDSNNEKLWSECKEVLKEGKQKFLNKVEEIFMCICCQEIVFEPVTTECKHNICKI</sequence>
<keyword evidence="4" id="KW-0808">Transferase</keyword>
<evidence type="ECO:0000256" key="9">
    <source>
        <dbReference type="ARBA" id="ARBA00023242"/>
    </source>
</evidence>
<feature type="compositionally biased region" description="Basic and acidic residues" evidence="12">
    <location>
        <begin position="486"/>
        <end position="508"/>
    </location>
</feature>
<dbReference type="SUPFAM" id="SSF88697">
    <property type="entry name" value="PUA domain-like"/>
    <property type="match status" value="1"/>
</dbReference>
<dbReference type="Gene3D" id="3.10.20.90">
    <property type="entry name" value="Phosphatidylinositol 3-kinase Catalytic Subunit, Chain A, domain 1"/>
    <property type="match status" value="1"/>
</dbReference>
<dbReference type="PROSITE" id="PS50053">
    <property type="entry name" value="UBIQUITIN_2"/>
    <property type="match status" value="1"/>
</dbReference>
<dbReference type="Pfam" id="PF00628">
    <property type="entry name" value="PHD"/>
    <property type="match status" value="1"/>
</dbReference>